<dbReference type="InterPro" id="IPR038071">
    <property type="entry name" value="UROD/MetE-like_sf"/>
</dbReference>
<proteinExistence type="predicted"/>
<name>X0U888_9ZZZZ</name>
<feature type="domain" description="Uroporphyrinogen decarboxylase (URO-D)" evidence="1">
    <location>
        <begin position="34"/>
        <end position="253"/>
    </location>
</feature>
<dbReference type="PANTHER" id="PTHR47099:SF1">
    <property type="entry name" value="METHYLCOBAMIDE:COM METHYLTRANSFERASE MTBA"/>
    <property type="match status" value="1"/>
</dbReference>
<dbReference type="Pfam" id="PF01208">
    <property type="entry name" value="URO-D"/>
    <property type="match status" value="1"/>
</dbReference>
<sequence>HGEPFPIAGAIEDKSALTGFDMVSKLEEDDFARVRYVVDKVGPEYAHFAVIPDPFKISWRLRGGMQQLLMDYILDPELVHALARIATDYYKAAAEMAQAAGVDAIVMNGDLAGEETTIMSPDAYREYIKPSHAEIVEHVHNLGLLIIKHTDGNFWPILDDFLEVGFDALHPIQPQCMDIAEVKEYVAGTACIIGNIDCRNLLVYGTEAEVEQGVKATIAAAAPGGGYIVSSSNSIHPGVRPENYIAMVRATGRYGRYDDLQDHQT</sequence>
<dbReference type="AlphaFoldDB" id="X0U888"/>
<protein>
    <recommendedName>
        <fullName evidence="1">Uroporphyrinogen decarboxylase (URO-D) domain-containing protein</fullName>
    </recommendedName>
</protein>
<evidence type="ECO:0000259" key="1">
    <source>
        <dbReference type="Pfam" id="PF01208"/>
    </source>
</evidence>
<dbReference type="SUPFAM" id="SSF51726">
    <property type="entry name" value="UROD/MetE-like"/>
    <property type="match status" value="1"/>
</dbReference>
<reference evidence="2" key="1">
    <citation type="journal article" date="2014" name="Front. Microbiol.">
        <title>High frequency of phylogenetically diverse reductive dehalogenase-homologous genes in deep subseafloor sedimentary metagenomes.</title>
        <authorList>
            <person name="Kawai M."/>
            <person name="Futagami T."/>
            <person name="Toyoda A."/>
            <person name="Takaki Y."/>
            <person name="Nishi S."/>
            <person name="Hori S."/>
            <person name="Arai W."/>
            <person name="Tsubouchi T."/>
            <person name="Morono Y."/>
            <person name="Uchiyama I."/>
            <person name="Ito T."/>
            <person name="Fujiyama A."/>
            <person name="Inagaki F."/>
            <person name="Takami H."/>
        </authorList>
    </citation>
    <scope>NUCLEOTIDE SEQUENCE</scope>
    <source>
        <strain evidence="2">Expedition CK06-06</strain>
    </source>
</reference>
<dbReference type="GO" id="GO:0006779">
    <property type="term" value="P:porphyrin-containing compound biosynthetic process"/>
    <property type="evidence" value="ECO:0007669"/>
    <property type="project" value="InterPro"/>
</dbReference>
<feature type="non-terminal residue" evidence="2">
    <location>
        <position position="1"/>
    </location>
</feature>
<comment type="caution">
    <text evidence="2">The sequence shown here is derived from an EMBL/GenBank/DDBJ whole genome shotgun (WGS) entry which is preliminary data.</text>
</comment>
<evidence type="ECO:0000313" key="2">
    <source>
        <dbReference type="EMBL" id="GAF95536.1"/>
    </source>
</evidence>
<accession>X0U888</accession>
<dbReference type="EMBL" id="BARS01017220">
    <property type="protein sequence ID" value="GAF95536.1"/>
    <property type="molecule type" value="Genomic_DNA"/>
</dbReference>
<organism evidence="2">
    <name type="scientific">marine sediment metagenome</name>
    <dbReference type="NCBI Taxonomy" id="412755"/>
    <lineage>
        <taxon>unclassified sequences</taxon>
        <taxon>metagenomes</taxon>
        <taxon>ecological metagenomes</taxon>
    </lineage>
</organism>
<dbReference type="Gene3D" id="3.20.20.210">
    <property type="match status" value="1"/>
</dbReference>
<dbReference type="InterPro" id="IPR052024">
    <property type="entry name" value="Methanogen_methyltrans"/>
</dbReference>
<gene>
    <name evidence="2" type="ORF">S01H1_28203</name>
</gene>
<dbReference type="GO" id="GO:0004853">
    <property type="term" value="F:uroporphyrinogen decarboxylase activity"/>
    <property type="evidence" value="ECO:0007669"/>
    <property type="project" value="InterPro"/>
</dbReference>
<dbReference type="PANTHER" id="PTHR47099">
    <property type="entry name" value="METHYLCOBAMIDE:COM METHYLTRANSFERASE MTBA"/>
    <property type="match status" value="1"/>
</dbReference>
<dbReference type="InterPro" id="IPR000257">
    <property type="entry name" value="Uroporphyrinogen_deCOase"/>
</dbReference>